<gene>
    <name evidence="2" type="ORF">ENG47_01280</name>
</gene>
<dbReference type="EMBL" id="DRBC01000077">
    <property type="protein sequence ID" value="HDN84374.1"/>
    <property type="molecule type" value="Genomic_DNA"/>
</dbReference>
<organism evidence="2">
    <name type="scientific">Aerophobetes bacterium</name>
    <dbReference type="NCBI Taxonomy" id="2030807"/>
    <lineage>
        <taxon>Bacteria</taxon>
        <taxon>Candidatus Aerophobota</taxon>
    </lineage>
</organism>
<dbReference type="InterPro" id="IPR006059">
    <property type="entry name" value="SBP"/>
</dbReference>
<proteinExistence type="predicted"/>
<dbReference type="Pfam" id="PF01547">
    <property type="entry name" value="SBP_bac_1"/>
    <property type="match status" value="1"/>
</dbReference>
<dbReference type="PANTHER" id="PTHR43649:SF12">
    <property type="entry name" value="DIACETYLCHITOBIOSE BINDING PROTEIN DASA"/>
    <property type="match status" value="1"/>
</dbReference>
<dbReference type="Proteomes" id="UP000885660">
    <property type="component" value="Unassembled WGS sequence"/>
</dbReference>
<dbReference type="InterPro" id="IPR050490">
    <property type="entry name" value="Bact_solute-bd_prot1"/>
</dbReference>
<dbReference type="SUPFAM" id="SSF53850">
    <property type="entry name" value="Periplasmic binding protein-like II"/>
    <property type="match status" value="1"/>
</dbReference>
<evidence type="ECO:0000313" key="2">
    <source>
        <dbReference type="EMBL" id="HDN84374.1"/>
    </source>
</evidence>
<dbReference type="Gene3D" id="3.40.190.10">
    <property type="entry name" value="Periplasmic binding protein-like II"/>
    <property type="match status" value="2"/>
</dbReference>
<reference evidence="2" key="1">
    <citation type="journal article" date="2020" name="mSystems">
        <title>Genome- and Community-Level Interaction Insights into Carbon Utilization and Element Cycling Functions of Hydrothermarchaeota in Hydrothermal Sediment.</title>
        <authorList>
            <person name="Zhou Z."/>
            <person name="Liu Y."/>
            <person name="Xu W."/>
            <person name="Pan J."/>
            <person name="Luo Z.H."/>
            <person name="Li M."/>
        </authorList>
    </citation>
    <scope>NUCLEOTIDE SEQUENCE [LARGE SCALE GENOMIC DNA]</scope>
    <source>
        <strain evidence="2">HyVt-219</strain>
    </source>
</reference>
<dbReference type="AlphaFoldDB" id="A0A7V0MYG7"/>
<sequence>MKKSKVKWFVFGILVSFVVVAGFTTAAFPAQTVTIKMAQIFDPAAGAYARQNYEWYQGVIKDFEKVYPNIKVKLEWFKWDEIDVKSMMHYRTGIPHDVLLSSPQYMPKHALVGDFLDLSSFVKKEWTKEKQEDFNWSPVWKKCFPLGIPMGVHTRTVVYRKDMFAAAGIYKTPANVDELIEDAKKLTQDTNGDGIPDIWGLGMYLGASRATIELYFAPYIWHFGGKLWDPVTKKATFASEEGVKAAKFLYDLVYKYKVTPKWAVSGTYDDVILHSFLNGKLAMADGFGSYWIGALENKGWVKGIFPATPQGKTILADVFPIPTRPHAQFTNAWTLSIHKLSKHPAEAFKFLNFLAQPKYLYTYPDAGLPACLTDWKRPVYSTPFYKKWLFAAKHGRAMPPTAHYGELADAVAAAIGDIVVKKSPIESTLKKAQDEYNASYAGE</sequence>
<evidence type="ECO:0000256" key="1">
    <source>
        <dbReference type="SAM" id="SignalP"/>
    </source>
</evidence>
<protein>
    <submittedName>
        <fullName evidence="2">Extracellular solute-binding protein</fullName>
    </submittedName>
</protein>
<keyword evidence="1" id="KW-0732">Signal</keyword>
<accession>A0A7V0MYG7</accession>
<feature type="chain" id="PRO_5030701532" evidence="1">
    <location>
        <begin position="22"/>
        <end position="443"/>
    </location>
</feature>
<feature type="signal peptide" evidence="1">
    <location>
        <begin position="1"/>
        <end position="21"/>
    </location>
</feature>
<dbReference type="PANTHER" id="PTHR43649">
    <property type="entry name" value="ARABINOSE-BINDING PROTEIN-RELATED"/>
    <property type="match status" value="1"/>
</dbReference>
<comment type="caution">
    <text evidence="2">The sequence shown here is derived from an EMBL/GenBank/DDBJ whole genome shotgun (WGS) entry which is preliminary data.</text>
</comment>
<name>A0A7V0MYG7_UNCAE</name>